<evidence type="ECO:0000313" key="2">
    <source>
        <dbReference type="Proteomes" id="UP001336835"/>
    </source>
</evidence>
<organism evidence="1 2">
    <name type="scientific">Pedobacter albus</name>
    <dbReference type="NCBI Taxonomy" id="3113905"/>
    <lineage>
        <taxon>Bacteria</taxon>
        <taxon>Pseudomonadati</taxon>
        <taxon>Bacteroidota</taxon>
        <taxon>Sphingobacteriia</taxon>
        <taxon>Sphingobacteriales</taxon>
        <taxon>Sphingobacteriaceae</taxon>
        <taxon>Pedobacter</taxon>
    </lineage>
</organism>
<evidence type="ECO:0008006" key="3">
    <source>
        <dbReference type="Google" id="ProtNLM"/>
    </source>
</evidence>
<comment type="caution">
    <text evidence="1">The sequence shown here is derived from an EMBL/GenBank/DDBJ whole genome shotgun (WGS) entry which is preliminary data.</text>
</comment>
<evidence type="ECO:0000313" key="1">
    <source>
        <dbReference type="EMBL" id="MEE1944295.1"/>
    </source>
</evidence>
<gene>
    <name evidence="1" type="ORF">VRU48_04200</name>
</gene>
<proteinExistence type="predicted"/>
<reference evidence="1 2" key="1">
    <citation type="submission" date="2024-01" db="EMBL/GenBank/DDBJ databases">
        <title>Pedobacter sp. nov., isolated from fresh soil.</title>
        <authorList>
            <person name="Le N.T.T."/>
        </authorList>
    </citation>
    <scope>NUCLEOTIDE SEQUENCE [LARGE SCALE GENOMIC DNA]</scope>
    <source>
        <strain evidence="1 2">KR3-3</strain>
    </source>
</reference>
<dbReference type="Proteomes" id="UP001336835">
    <property type="component" value="Unassembled WGS sequence"/>
</dbReference>
<accession>A0ABU7I4B3</accession>
<protein>
    <recommendedName>
        <fullName evidence="3">Natural product</fullName>
    </recommendedName>
</protein>
<dbReference type="RefSeq" id="WP_330106669.1">
    <property type="nucleotide sequence ID" value="NZ_JAZDQT010000001.1"/>
</dbReference>
<dbReference type="EMBL" id="JAZDQT010000001">
    <property type="protein sequence ID" value="MEE1944295.1"/>
    <property type="molecule type" value="Genomic_DNA"/>
</dbReference>
<keyword evidence="2" id="KW-1185">Reference proteome</keyword>
<name>A0ABU7I4B3_9SPHI</name>
<sequence>MKKTNLLSKAEMKKVMGGRREAVCLTCDGDLVAFECTGNMNQLDANGAPVGGNWTPTNGGCKGTGSYPIYMCIGEMVEKPCGSFPGAPTTP</sequence>